<dbReference type="Proteomes" id="UP000294901">
    <property type="component" value="Unassembled WGS sequence"/>
</dbReference>
<accession>A0A4R6JA04</accession>
<evidence type="ECO:0000313" key="2">
    <source>
        <dbReference type="Proteomes" id="UP000294901"/>
    </source>
</evidence>
<dbReference type="GO" id="GO:0004812">
    <property type="term" value="F:aminoacyl-tRNA ligase activity"/>
    <property type="evidence" value="ECO:0007669"/>
    <property type="project" value="InterPro"/>
</dbReference>
<dbReference type="PROSITE" id="PS00178">
    <property type="entry name" value="AA_TRNA_LIGASE_I"/>
    <property type="match status" value="1"/>
</dbReference>
<dbReference type="GO" id="GO:0006418">
    <property type="term" value="P:tRNA aminoacylation for protein translation"/>
    <property type="evidence" value="ECO:0007669"/>
    <property type="project" value="InterPro"/>
</dbReference>
<dbReference type="GO" id="GO:0005507">
    <property type="term" value="F:copper ion binding"/>
    <property type="evidence" value="ECO:0007669"/>
    <property type="project" value="InterPro"/>
</dbReference>
<dbReference type="AlphaFoldDB" id="A0A4R6JA04"/>
<organism evidence="1 2">
    <name type="scientific">Paractinoplanes brasiliensis</name>
    <dbReference type="NCBI Taxonomy" id="52695"/>
    <lineage>
        <taxon>Bacteria</taxon>
        <taxon>Bacillati</taxon>
        <taxon>Actinomycetota</taxon>
        <taxon>Actinomycetes</taxon>
        <taxon>Micromonosporales</taxon>
        <taxon>Micromonosporaceae</taxon>
        <taxon>Paractinoplanes</taxon>
    </lineage>
</organism>
<dbReference type="EMBL" id="SNWR01000002">
    <property type="protein sequence ID" value="TDO32503.1"/>
    <property type="molecule type" value="Genomic_DNA"/>
</dbReference>
<dbReference type="Pfam" id="PF01186">
    <property type="entry name" value="Lysyl_oxidase"/>
    <property type="match status" value="1"/>
</dbReference>
<protein>
    <submittedName>
        <fullName evidence="1">Lysyl oxidase</fullName>
    </submittedName>
</protein>
<reference evidence="1 2" key="1">
    <citation type="submission" date="2019-03" db="EMBL/GenBank/DDBJ databases">
        <title>Sequencing the genomes of 1000 actinobacteria strains.</title>
        <authorList>
            <person name="Klenk H.-P."/>
        </authorList>
    </citation>
    <scope>NUCLEOTIDE SEQUENCE [LARGE SCALE GENOMIC DNA]</scope>
    <source>
        <strain evidence="1 2">DSM 43805</strain>
    </source>
</reference>
<name>A0A4R6JA04_9ACTN</name>
<comment type="caution">
    <text evidence="1">The sequence shown here is derived from an EMBL/GenBank/DDBJ whole genome shotgun (WGS) entry which is preliminary data.</text>
</comment>
<dbReference type="InterPro" id="IPR001695">
    <property type="entry name" value="Lysyl_oxidase"/>
</dbReference>
<sequence>MPAALAFTGIQVADAATSKAVAGDGVKLVSAGKNIKAERYEYGAGWTVDLDLGLNVVAGQEPIEIRATRKTYASPVVAELITKKGKVTLPRVLAPDLYTLKQFTTVTIKNTKGAVVKRYWTNFCPNAYDSVRTRPDAPAQTPYPTGCPSGNPFTLGTVWGVQAGWSAKTSDIPTHGKPFDLPPGKYSVGVTINPPYQKLLNLPAKDATVALNLTVVKESARAEARTNAHQHHGQQVSETHAEYRVPAQRPAIRKAAPGPRPDLRSLPAWGISIGKGAKNKWYVNFGATVWNAGDSPLLVDGFRRSGQDLMDAYQYFFDAQGNQVGAVQAGTMEWDPRAGHNHWHFTDFAQYNLLKSDQKQVARSGKEAFCLANTDQVDYTIPLAKWRPYNTDLETSCGEKNSVGVREVLDIGNGDTYTQDRPGQSFDVTSLPNGTYYIQVKANPVGKLSEKSTANNTSVRKIVLGGTAKKRTLAVPPVNGIKG</sequence>
<keyword evidence="2" id="KW-1185">Reference proteome</keyword>
<dbReference type="GO" id="GO:0005524">
    <property type="term" value="F:ATP binding"/>
    <property type="evidence" value="ECO:0007669"/>
    <property type="project" value="InterPro"/>
</dbReference>
<evidence type="ECO:0000313" key="1">
    <source>
        <dbReference type="EMBL" id="TDO32503.1"/>
    </source>
</evidence>
<gene>
    <name evidence="1" type="ORF">C8E87_7967</name>
</gene>
<dbReference type="GO" id="GO:0016641">
    <property type="term" value="F:oxidoreductase activity, acting on the CH-NH2 group of donors, oxygen as acceptor"/>
    <property type="evidence" value="ECO:0007669"/>
    <property type="project" value="InterPro"/>
</dbReference>
<dbReference type="InterPro" id="IPR001412">
    <property type="entry name" value="aa-tRNA-synth_I_CS"/>
</dbReference>
<proteinExistence type="predicted"/>
<dbReference type="OrthoDB" id="914406at2"/>